<reference evidence="3" key="1">
    <citation type="submission" date="2019-12" db="EMBL/GenBank/DDBJ databases">
        <title>An insight into the sialome of adult female Ixodes ricinus ticks feeding for 6 days.</title>
        <authorList>
            <person name="Perner J."/>
            <person name="Ribeiro J.M.C."/>
        </authorList>
    </citation>
    <scope>NUCLEOTIDE SEQUENCE</scope>
    <source>
        <strain evidence="3">Semi-engorged</strain>
        <tissue evidence="3">Salivary glands</tissue>
    </source>
</reference>
<keyword evidence="2" id="KW-0732">Signal</keyword>
<feature type="signal peptide" evidence="2">
    <location>
        <begin position="1"/>
        <end position="24"/>
    </location>
</feature>
<evidence type="ECO:0000313" key="3">
    <source>
        <dbReference type="EMBL" id="MXU92926.1"/>
    </source>
</evidence>
<protein>
    <recommendedName>
        <fullName evidence="4">Secreted protein</fullName>
    </recommendedName>
</protein>
<name>A0A6B0UT78_IXORI</name>
<accession>A0A6B0UT78</accession>
<dbReference type="AlphaFoldDB" id="A0A6B0UT78"/>
<proteinExistence type="predicted"/>
<feature type="region of interest" description="Disordered" evidence="1">
    <location>
        <begin position="117"/>
        <end position="139"/>
    </location>
</feature>
<organism evidence="3">
    <name type="scientific">Ixodes ricinus</name>
    <name type="common">Common tick</name>
    <name type="synonym">Acarus ricinus</name>
    <dbReference type="NCBI Taxonomy" id="34613"/>
    <lineage>
        <taxon>Eukaryota</taxon>
        <taxon>Metazoa</taxon>
        <taxon>Ecdysozoa</taxon>
        <taxon>Arthropoda</taxon>
        <taxon>Chelicerata</taxon>
        <taxon>Arachnida</taxon>
        <taxon>Acari</taxon>
        <taxon>Parasitiformes</taxon>
        <taxon>Ixodida</taxon>
        <taxon>Ixodoidea</taxon>
        <taxon>Ixodidae</taxon>
        <taxon>Ixodinae</taxon>
        <taxon>Ixodes</taxon>
    </lineage>
</organism>
<dbReference type="EMBL" id="GIFC01010843">
    <property type="protein sequence ID" value="MXU92926.1"/>
    <property type="molecule type" value="Transcribed_RNA"/>
</dbReference>
<feature type="region of interest" description="Disordered" evidence="1">
    <location>
        <begin position="73"/>
        <end position="95"/>
    </location>
</feature>
<evidence type="ECO:0008006" key="4">
    <source>
        <dbReference type="Google" id="ProtNLM"/>
    </source>
</evidence>
<evidence type="ECO:0000256" key="1">
    <source>
        <dbReference type="SAM" id="MobiDB-lite"/>
    </source>
</evidence>
<evidence type="ECO:0000256" key="2">
    <source>
        <dbReference type="SAM" id="SignalP"/>
    </source>
</evidence>
<feature type="chain" id="PRO_5025526258" description="Secreted protein" evidence="2">
    <location>
        <begin position="25"/>
        <end position="139"/>
    </location>
</feature>
<sequence>MLEVAVGRGSFAFLWFFLAFETDPLTLVGFRSYEEATHKRGSGTRGTLPVLDDLRKKLSERRKLADDDHSAILTRFQPAHRGTPSNKEDVTEPLAQSTKCHNISVFDESITTRLKAEPVSTEAETAYERPSNLWHKSAA</sequence>